<evidence type="ECO:0000313" key="1">
    <source>
        <dbReference type="EMBL" id="KAI0066579.1"/>
    </source>
</evidence>
<reference evidence="1" key="1">
    <citation type="submission" date="2021-03" db="EMBL/GenBank/DDBJ databases">
        <authorList>
            <consortium name="DOE Joint Genome Institute"/>
            <person name="Ahrendt S."/>
            <person name="Looney B.P."/>
            <person name="Miyauchi S."/>
            <person name="Morin E."/>
            <person name="Drula E."/>
            <person name="Courty P.E."/>
            <person name="Chicoki N."/>
            <person name="Fauchery L."/>
            <person name="Kohler A."/>
            <person name="Kuo A."/>
            <person name="Labutti K."/>
            <person name="Pangilinan J."/>
            <person name="Lipzen A."/>
            <person name="Riley R."/>
            <person name="Andreopoulos W."/>
            <person name="He G."/>
            <person name="Johnson J."/>
            <person name="Barry K.W."/>
            <person name="Grigoriev I.V."/>
            <person name="Nagy L."/>
            <person name="Hibbett D."/>
            <person name="Henrissat B."/>
            <person name="Matheny P.B."/>
            <person name="Labbe J."/>
            <person name="Martin F."/>
        </authorList>
    </citation>
    <scope>NUCLEOTIDE SEQUENCE</scope>
    <source>
        <strain evidence="1">HHB10654</strain>
    </source>
</reference>
<comment type="caution">
    <text evidence="1">The sequence shown here is derived from an EMBL/GenBank/DDBJ whole genome shotgun (WGS) entry which is preliminary data.</text>
</comment>
<name>A0ACB8TDT4_9AGAM</name>
<protein>
    <submittedName>
        <fullName evidence="1">Uncharacterized protein</fullName>
    </submittedName>
</protein>
<keyword evidence="2" id="KW-1185">Reference proteome</keyword>
<dbReference type="Proteomes" id="UP000814140">
    <property type="component" value="Unassembled WGS sequence"/>
</dbReference>
<reference evidence="1" key="2">
    <citation type="journal article" date="2022" name="New Phytol.">
        <title>Evolutionary transition to the ectomycorrhizal habit in the genomes of a hyperdiverse lineage of mushroom-forming fungi.</title>
        <authorList>
            <person name="Looney B."/>
            <person name="Miyauchi S."/>
            <person name="Morin E."/>
            <person name="Drula E."/>
            <person name="Courty P.E."/>
            <person name="Kohler A."/>
            <person name="Kuo A."/>
            <person name="LaButti K."/>
            <person name="Pangilinan J."/>
            <person name="Lipzen A."/>
            <person name="Riley R."/>
            <person name="Andreopoulos W."/>
            <person name="He G."/>
            <person name="Johnson J."/>
            <person name="Nolan M."/>
            <person name="Tritt A."/>
            <person name="Barry K.W."/>
            <person name="Grigoriev I.V."/>
            <person name="Nagy L.G."/>
            <person name="Hibbett D."/>
            <person name="Henrissat B."/>
            <person name="Matheny P.B."/>
            <person name="Labbe J."/>
            <person name="Martin F.M."/>
        </authorList>
    </citation>
    <scope>NUCLEOTIDE SEQUENCE</scope>
    <source>
        <strain evidence="1">HHB10654</strain>
    </source>
</reference>
<sequence length="128" mass="13812">MASAATQHTPAIRVGGRRLSLPSRPKPPPPSEVAAPSPGEPADYPRPAPPSEEQHAHYEQDQVPPHTEEELPKKEKKQGNGMHDNERRLRESAQRKAEGNRPRKEIIGGGKTVGGGGRISQPGGKVMI</sequence>
<accession>A0ACB8TDT4</accession>
<dbReference type="EMBL" id="MU277192">
    <property type="protein sequence ID" value="KAI0066579.1"/>
    <property type="molecule type" value="Genomic_DNA"/>
</dbReference>
<proteinExistence type="predicted"/>
<organism evidence="1 2">
    <name type="scientific">Artomyces pyxidatus</name>
    <dbReference type="NCBI Taxonomy" id="48021"/>
    <lineage>
        <taxon>Eukaryota</taxon>
        <taxon>Fungi</taxon>
        <taxon>Dikarya</taxon>
        <taxon>Basidiomycota</taxon>
        <taxon>Agaricomycotina</taxon>
        <taxon>Agaricomycetes</taxon>
        <taxon>Russulales</taxon>
        <taxon>Auriscalpiaceae</taxon>
        <taxon>Artomyces</taxon>
    </lineage>
</organism>
<gene>
    <name evidence="1" type="ORF">BV25DRAFT_1835595</name>
</gene>
<evidence type="ECO:0000313" key="2">
    <source>
        <dbReference type="Proteomes" id="UP000814140"/>
    </source>
</evidence>